<feature type="region of interest" description="Disordered" evidence="1">
    <location>
        <begin position="248"/>
        <end position="292"/>
    </location>
</feature>
<dbReference type="Gene3D" id="3.40.50.150">
    <property type="entry name" value="Vaccinia Virus protein VP39"/>
    <property type="match status" value="1"/>
</dbReference>
<dbReference type="RefSeq" id="WP_315734799.1">
    <property type="nucleotide sequence ID" value="NZ_JAVYII010000008.1"/>
</dbReference>
<dbReference type="InterPro" id="IPR029063">
    <property type="entry name" value="SAM-dependent_MTases_sf"/>
</dbReference>
<keyword evidence="3" id="KW-1185">Reference proteome</keyword>
<feature type="compositionally biased region" description="Acidic residues" evidence="1">
    <location>
        <begin position="348"/>
        <end position="357"/>
    </location>
</feature>
<name>A0ABU3Q155_9ACTN</name>
<sequence>MARAPDQVSAGSVARTMDPLSTRTRTSPFPPDAAAWLAGTSGRTVVLAGDPRTTAPLAEALAALGYDVRSSVDGSMSLPDRSVDAIVAIDHAPELEVAARVLRPGGQVAILTQEHDARIPWVRKLGAALRLPAAGDPTAPLAECPYFGHVGSETFKHWEVVTRDALAEVVRSLPAVIERGSSEQERAVTAAVELYDDYGRGPDGMQLPWISHCHRAPVLAEAWATVTERSRAAVEAAEAADAAARAAVVPTSGPVSDPVDPAEPDAAATGDEEPEGAHEAPAPPPRPAFDIGDTAEGIITYVVDTGELPPVRAPLRDSADEPTQAMPAVRPGRPDRPGRPGRPAAPPPEDEGPDDPDLLIRFR</sequence>
<feature type="region of interest" description="Disordered" evidence="1">
    <location>
        <begin position="309"/>
        <end position="363"/>
    </location>
</feature>
<dbReference type="Proteomes" id="UP001268542">
    <property type="component" value="Unassembled WGS sequence"/>
</dbReference>
<accession>A0ABU3Q155</accession>
<dbReference type="SUPFAM" id="SSF53335">
    <property type="entry name" value="S-adenosyl-L-methionine-dependent methyltransferases"/>
    <property type="match status" value="1"/>
</dbReference>
<proteinExistence type="predicted"/>
<feature type="compositionally biased region" description="Low complexity" evidence="1">
    <location>
        <begin position="248"/>
        <end position="268"/>
    </location>
</feature>
<dbReference type="EMBL" id="JAVYII010000008">
    <property type="protein sequence ID" value="MDT9594750.1"/>
    <property type="molecule type" value="Genomic_DNA"/>
</dbReference>
<protein>
    <submittedName>
        <fullName evidence="2">Uncharacterized protein</fullName>
    </submittedName>
</protein>
<evidence type="ECO:0000313" key="2">
    <source>
        <dbReference type="EMBL" id="MDT9594750.1"/>
    </source>
</evidence>
<gene>
    <name evidence="2" type="ORF">RDV89_16810</name>
</gene>
<evidence type="ECO:0000313" key="3">
    <source>
        <dbReference type="Proteomes" id="UP001268542"/>
    </source>
</evidence>
<comment type="caution">
    <text evidence="2">The sequence shown here is derived from an EMBL/GenBank/DDBJ whole genome shotgun (WGS) entry which is preliminary data.</text>
</comment>
<organism evidence="2 3">
    <name type="scientific">Nocardioides imazamoxiresistens</name>
    <dbReference type="NCBI Taxonomy" id="3231893"/>
    <lineage>
        <taxon>Bacteria</taxon>
        <taxon>Bacillati</taxon>
        <taxon>Actinomycetota</taxon>
        <taxon>Actinomycetes</taxon>
        <taxon>Propionibacteriales</taxon>
        <taxon>Nocardioidaceae</taxon>
        <taxon>Nocardioides</taxon>
    </lineage>
</organism>
<feature type="region of interest" description="Disordered" evidence="1">
    <location>
        <begin position="1"/>
        <end position="33"/>
    </location>
</feature>
<evidence type="ECO:0000256" key="1">
    <source>
        <dbReference type="SAM" id="MobiDB-lite"/>
    </source>
</evidence>
<reference evidence="2 3" key="1">
    <citation type="submission" date="2023-08" db="EMBL/GenBank/DDBJ databases">
        <title>Nocardioides seae sp. nov., a bacterium isolated from a soil.</title>
        <authorList>
            <person name="Wang X."/>
        </authorList>
    </citation>
    <scope>NUCLEOTIDE SEQUENCE [LARGE SCALE GENOMIC DNA]</scope>
    <source>
        <strain evidence="2 3">YZH12</strain>
    </source>
</reference>